<proteinExistence type="predicted"/>
<dbReference type="EMBL" id="JARIHO010000110">
    <property type="protein sequence ID" value="KAJ7302915.1"/>
    <property type="molecule type" value="Genomic_DNA"/>
</dbReference>
<dbReference type="Proteomes" id="UP001218218">
    <property type="component" value="Unassembled WGS sequence"/>
</dbReference>
<protein>
    <submittedName>
        <fullName evidence="2">Uncharacterized protein</fullName>
    </submittedName>
</protein>
<accession>A0AAD6Z0R3</accession>
<comment type="caution">
    <text evidence="2">The sequence shown here is derived from an EMBL/GenBank/DDBJ whole genome shotgun (WGS) entry which is preliminary data.</text>
</comment>
<reference evidence="2" key="1">
    <citation type="submission" date="2023-03" db="EMBL/GenBank/DDBJ databases">
        <title>Massive genome expansion in bonnet fungi (Mycena s.s.) driven by repeated elements and novel gene families across ecological guilds.</title>
        <authorList>
            <consortium name="Lawrence Berkeley National Laboratory"/>
            <person name="Harder C.B."/>
            <person name="Miyauchi S."/>
            <person name="Viragh M."/>
            <person name="Kuo A."/>
            <person name="Thoen E."/>
            <person name="Andreopoulos B."/>
            <person name="Lu D."/>
            <person name="Skrede I."/>
            <person name="Drula E."/>
            <person name="Henrissat B."/>
            <person name="Morin E."/>
            <person name="Kohler A."/>
            <person name="Barry K."/>
            <person name="LaButti K."/>
            <person name="Morin E."/>
            <person name="Salamov A."/>
            <person name="Lipzen A."/>
            <person name="Mereny Z."/>
            <person name="Hegedus B."/>
            <person name="Baldrian P."/>
            <person name="Stursova M."/>
            <person name="Weitz H."/>
            <person name="Taylor A."/>
            <person name="Grigoriev I.V."/>
            <person name="Nagy L.G."/>
            <person name="Martin F."/>
            <person name="Kauserud H."/>
        </authorList>
    </citation>
    <scope>NUCLEOTIDE SEQUENCE</scope>
    <source>
        <strain evidence="2">CBHHK002</strain>
    </source>
</reference>
<keyword evidence="3" id="KW-1185">Reference proteome</keyword>
<dbReference type="AlphaFoldDB" id="A0AAD6Z0R3"/>
<feature type="compositionally biased region" description="Low complexity" evidence="1">
    <location>
        <begin position="177"/>
        <end position="193"/>
    </location>
</feature>
<evidence type="ECO:0000313" key="3">
    <source>
        <dbReference type="Proteomes" id="UP001218218"/>
    </source>
</evidence>
<name>A0AAD6Z0R3_9AGAR</name>
<gene>
    <name evidence="2" type="ORF">DFH08DRAFT_1089596</name>
</gene>
<evidence type="ECO:0000313" key="2">
    <source>
        <dbReference type="EMBL" id="KAJ7302915.1"/>
    </source>
</evidence>
<feature type="compositionally biased region" description="Pro residues" evidence="1">
    <location>
        <begin position="93"/>
        <end position="108"/>
    </location>
</feature>
<feature type="region of interest" description="Disordered" evidence="1">
    <location>
        <begin position="90"/>
        <end position="115"/>
    </location>
</feature>
<sequence>MPPLPSPAAADDEYDVIDLNIDDIPDDGTWFPYAEWLPATDEPSNAAPRLSSPQMISSGVVNRVVALLTSGTSAVRSVFFRFSDANPSLSHIPPSPSPSSPSPIPPHPSLHMPSSSPFHLTIDAPSLSSLPPVLPPFARILPRLPIPLVPLVQSLESYPHCTHRTPSLAPGPPSLPALPRSRPSLAPSLPRSQLLPSLPPSSPSIISLHSPSDASPLLVPSCIYVYLPLVPLPVSPARASPLTLSPSPAFSLLPALFPHSHSYPLSLLPSRRPSPFPSSIFLPRLYHPSSLLPSFFFCLLCSLPVPHLALPLF</sequence>
<feature type="region of interest" description="Disordered" evidence="1">
    <location>
        <begin position="162"/>
        <end position="193"/>
    </location>
</feature>
<organism evidence="2 3">
    <name type="scientific">Mycena albidolilacea</name>
    <dbReference type="NCBI Taxonomy" id="1033008"/>
    <lineage>
        <taxon>Eukaryota</taxon>
        <taxon>Fungi</taxon>
        <taxon>Dikarya</taxon>
        <taxon>Basidiomycota</taxon>
        <taxon>Agaricomycotina</taxon>
        <taxon>Agaricomycetes</taxon>
        <taxon>Agaricomycetidae</taxon>
        <taxon>Agaricales</taxon>
        <taxon>Marasmiineae</taxon>
        <taxon>Mycenaceae</taxon>
        <taxon>Mycena</taxon>
    </lineage>
</organism>
<evidence type="ECO:0000256" key="1">
    <source>
        <dbReference type="SAM" id="MobiDB-lite"/>
    </source>
</evidence>